<dbReference type="InterPro" id="IPR016024">
    <property type="entry name" value="ARM-type_fold"/>
</dbReference>
<gene>
    <name evidence="6" type="ORF">BIW11_04032</name>
</gene>
<dbReference type="Proteomes" id="UP000192247">
    <property type="component" value="Unassembled WGS sequence"/>
</dbReference>
<proteinExistence type="inferred from homology"/>
<keyword evidence="7" id="KW-1185">Reference proteome</keyword>
<accession>A0A1V9XCJ4</accession>
<sequence length="653" mass="71967">MTEPEVNGNQGLKQAMGGLLPLAAGKDEQARVHALNVLRTLYRDTRLGKSVMCYVSAGMRSALEGFSHPAWRVRNASTLLFSALMMRIFGVNRSRQDIERKNCLTGNVFFQRFPELLPFLLERIADLVCRINDHAGLYPILLLLGRLVPSLADSKLGRFMHLLDFCAGSPLHGVRVASSRAYGALLSAETRIRVLPEKMRSLASMKGNVGGNLMHGILLQIRTVLEMSGLSEELVASLREPLREGCWIATSQYAIASAEYVHLLTVCNVKLDEVLKIVPVTDELIPGGDHFEAAITKYKLTFGVPADARTDSEKMATLEFHLDQNPTSPVELMQRVLQDPSKEHPDVQRMAYELATRVADELDKPRERVDHLLDRLFQVSYPSVAVALFGLVAALVTRIAPSSLHGAIEALRRYSATNQDPGMRRVAADLAYNVLAAHGRAVLTSNPASHIALAEGLVNLVLDNDVHVRNRIVDGVATITANELCARTPLEAVLALCSETSPAPQEFGQFLVDLAAADGDAALAWLNNDQNYDPAEGNLDEQPFEKGELNTFYDALVVAESCRRALEHLRPRLTGRLSMPKLSIAQEAALDELEEQIRHVSDCELASNRQLDAGLVLLGQRLTARAMVKDRLQISERPLVNNVYFVRFAQLGN</sequence>
<evidence type="ECO:0000256" key="2">
    <source>
        <dbReference type="ARBA" id="ARBA00022694"/>
    </source>
</evidence>
<dbReference type="InParanoid" id="A0A1V9XCJ4"/>
<evidence type="ECO:0000256" key="1">
    <source>
        <dbReference type="ARBA" id="ARBA00010409"/>
    </source>
</evidence>
<dbReference type="Pfam" id="PF25151">
    <property type="entry name" value="TPR_Trm732_C"/>
    <property type="match status" value="1"/>
</dbReference>
<feature type="domain" description="DUF2428" evidence="4">
    <location>
        <begin position="3"/>
        <end position="71"/>
    </location>
</feature>
<dbReference type="EMBL" id="MNPL01015333">
    <property type="protein sequence ID" value="OQR71113.1"/>
    <property type="molecule type" value="Genomic_DNA"/>
</dbReference>
<dbReference type="InterPro" id="IPR019442">
    <property type="entry name" value="THADA/TRM732_DUF2428"/>
</dbReference>
<evidence type="ECO:0000259" key="4">
    <source>
        <dbReference type="Pfam" id="PF10350"/>
    </source>
</evidence>
<evidence type="ECO:0000313" key="7">
    <source>
        <dbReference type="Proteomes" id="UP000192247"/>
    </source>
</evidence>
<dbReference type="InterPro" id="IPR051954">
    <property type="entry name" value="tRNA_methyltransferase_THADA"/>
</dbReference>
<evidence type="ECO:0000256" key="3">
    <source>
        <dbReference type="ARBA" id="ARBA00035698"/>
    </source>
</evidence>
<dbReference type="GO" id="GO:0030488">
    <property type="term" value="P:tRNA methylation"/>
    <property type="evidence" value="ECO:0007669"/>
    <property type="project" value="TreeGrafter"/>
</dbReference>
<feature type="domain" description="tRNA (32-2'-O)-methyltransferase regulator THADA-like C-terminal TPR repeats region" evidence="5">
    <location>
        <begin position="74"/>
        <end position="223"/>
    </location>
</feature>
<dbReference type="PANTHER" id="PTHR14387">
    <property type="entry name" value="THADA/DEATH RECEPTOR INTERACTING PROTEIN"/>
    <property type="match status" value="1"/>
</dbReference>
<dbReference type="STRING" id="418985.A0A1V9XCJ4"/>
<dbReference type="SUPFAM" id="SSF48371">
    <property type="entry name" value="ARM repeat"/>
    <property type="match status" value="1"/>
</dbReference>
<evidence type="ECO:0000313" key="6">
    <source>
        <dbReference type="EMBL" id="OQR71113.1"/>
    </source>
</evidence>
<dbReference type="PANTHER" id="PTHR14387:SF7">
    <property type="entry name" value="THYROID ADENOMA-ASSOCIATED PROTEIN"/>
    <property type="match status" value="1"/>
</dbReference>
<evidence type="ECO:0000259" key="5">
    <source>
        <dbReference type="Pfam" id="PF25151"/>
    </source>
</evidence>
<name>A0A1V9XCJ4_9ACAR</name>
<comment type="caution">
    <text evidence="6">The sequence shown here is derived from an EMBL/GenBank/DDBJ whole genome shotgun (WGS) entry which is preliminary data.</text>
</comment>
<protein>
    <recommendedName>
        <fullName evidence="3">tRNA (32-2'-O)-methyltransferase regulator THADA</fullName>
    </recommendedName>
</protein>
<dbReference type="GO" id="GO:0005829">
    <property type="term" value="C:cytosol"/>
    <property type="evidence" value="ECO:0007669"/>
    <property type="project" value="TreeGrafter"/>
</dbReference>
<comment type="similarity">
    <text evidence="1">Belongs to the THADA family.</text>
</comment>
<organism evidence="6 7">
    <name type="scientific">Tropilaelaps mercedesae</name>
    <dbReference type="NCBI Taxonomy" id="418985"/>
    <lineage>
        <taxon>Eukaryota</taxon>
        <taxon>Metazoa</taxon>
        <taxon>Ecdysozoa</taxon>
        <taxon>Arthropoda</taxon>
        <taxon>Chelicerata</taxon>
        <taxon>Arachnida</taxon>
        <taxon>Acari</taxon>
        <taxon>Parasitiformes</taxon>
        <taxon>Mesostigmata</taxon>
        <taxon>Gamasina</taxon>
        <taxon>Dermanyssoidea</taxon>
        <taxon>Laelapidae</taxon>
        <taxon>Tropilaelaps</taxon>
    </lineage>
</organism>
<dbReference type="AlphaFoldDB" id="A0A1V9XCJ4"/>
<reference evidence="6 7" key="1">
    <citation type="journal article" date="2017" name="Gigascience">
        <title>Draft genome of the honey bee ectoparasitic mite, Tropilaelaps mercedesae, is shaped by the parasitic life history.</title>
        <authorList>
            <person name="Dong X."/>
            <person name="Armstrong S.D."/>
            <person name="Xia D."/>
            <person name="Makepeace B.L."/>
            <person name="Darby A.C."/>
            <person name="Kadowaki T."/>
        </authorList>
    </citation>
    <scope>NUCLEOTIDE SEQUENCE [LARGE SCALE GENOMIC DNA]</scope>
    <source>
        <strain evidence="6">Wuxi-XJTLU</strain>
    </source>
</reference>
<dbReference type="InterPro" id="IPR056842">
    <property type="entry name" value="THADA-like_TPR_C"/>
</dbReference>
<keyword evidence="2" id="KW-0819">tRNA processing</keyword>
<dbReference type="OrthoDB" id="73997at2759"/>
<dbReference type="Pfam" id="PF10350">
    <property type="entry name" value="DUF2428"/>
    <property type="match status" value="1"/>
</dbReference>